<dbReference type="Pfam" id="PF11075">
    <property type="entry name" value="DUF2780"/>
    <property type="match status" value="1"/>
</dbReference>
<reference evidence="2 3" key="1">
    <citation type="journal article" date="2017" name="Elife">
        <title>Extensive horizontal gene transfer in cheese-associated bacteria.</title>
        <authorList>
            <person name="Bonham K.S."/>
            <person name="Wolfe B.E."/>
            <person name="Dutton R.J."/>
        </authorList>
    </citation>
    <scope>NUCLEOTIDE SEQUENCE [LARGE SCALE GENOMIC DNA]</scope>
    <source>
        <strain evidence="2 3">JB196</strain>
    </source>
</reference>
<dbReference type="InterPro" id="IPR021302">
    <property type="entry name" value="DUF2780_VcgC/VcgE"/>
</dbReference>
<protein>
    <submittedName>
        <fullName evidence="2">DUF2780 domain-containing protein</fullName>
    </submittedName>
</protein>
<dbReference type="GeneID" id="303187605"/>
<accession>A0A368LKJ7</accession>
<feature type="chain" id="PRO_5017001236" evidence="1">
    <location>
        <begin position="22"/>
        <end position="158"/>
    </location>
</feature>
<feature type="signal peptide" evidence="1">
    <location>
        <begin position="1"/>
        <end position="21"/>
    </location>
</feature>
<evidence type="ECO:0000313" key="3">
    <source>
        <dbReference type="Proteomes" id="UP000252479"/>
    </source>
</evidence>
<dbReference type="OrthoDB" id="8546843at2"/>
<dbReference type="Proteomes" id="UP000252479">
    <property type="component" value="Unassembled WGS sequence"/>
</dbReference>
<evidence type="ECO:0000256" key="1">
    <source>
        <dbReference type="SAM" id="SignalP"/>
    </source>
</evidence>
<name>A0A368LKJ7_9VIBR</name>
<proteinExistence type="predicted"/>
<gene>
    <name evidence="2" type="ORF">CIK83_01675</name>
</gene>
<keyword evidence="1" id="KW-0732">Signal</keyword>
<evidence type="ECO:0000313" key="2">
    <source>
        <dbReference type="EMBL" id="RCS72424.1"/>
    </source>
</evidence>
<comment type="caution">
    <text evidence="2">The sequence shown here is derived from an EMBL/GenBank/DDBJ whole genome shotgun (WGS) entry which is preliminary data.</text>
</comment>
<dbReference type="EMBL" id="QPGL01000001">
    <property type="protein sequence ID" value="RCS72424.1"/>
    <property type="molecule type" value="Genomic_DNA"/>
</dbReference>
<organism evidence="2 3">
    <name type="scientific">Vibrio casei</name>
    <dbReference type="NCBI Taxonomy" id="673372"/>
    <lineage>
        <taxon>Bacteria</taxon>
        <taxon>Pseudomonadati</taxon>
        <taxon>Pseudomonadota</taxon>
        <taxon>Gammaproteobacteria</taxon>
        <taxon>Vibrionales</taxon>
        <taxon>Vibrionaceae</taxon>
        <taxon>Vibrio</taxon>
    </lineage>
</organism>
<keyword evidence="3" id="KW-1185">Reference proteome</keyword>
<sequence length="158" mass="15833">MKKVITSIIAASIVISAPSYALFGLGDKDSDSVTKLATQLNDSAKSSTGLVNALTDQLGVSSTQAAGGASALLAMASNQLSGPSASELSSLSPKLSSLLGSAQTASSSLDSMAAVKTAFEKLGLDSSMVEQFAPIILDYLGNQGASSGLLGSLTSLWK</sequence>
<dbReference type="AlphaFoldDB" id="A0A368LKJ7"/>
<dbReference type="RefSeq" id="WP_086962084.1">
    <property type="nucleotide sequence ID" value="NZ_AP018680.1"/>
</dbReference>